<dbReference type="Proteomes" id="UP000241074">
    <property type="component" value="Chromosome"/>
</dbReference>
<gene>
    <name evidence="1" type="ORF">C7S18_22535</name>
</gene>
<evidence type="ECO:0008006" key="3">
    <source>
        <dbReference type="Google" id="ProtNLM"/>
    </source>
</evidence>
<dbReference type="RefSeq" id="WP_106893699.1">
    <property type="nucleotide sequence ID" value="NZ_CP027860.1"/>
</dbReference>
<keyword evidence="2" id="KW-1185">Reference proteome</keyword>
<dbReference type="InterPro" id="IPR027417">
    <property type="entry name" value="P-loop_NTPase"/>
</dbReference>
<proteinExistence type="predicted"/>
<dbReference type="AlphaFoldDB" id="A0A2P1PY82"/>
<evidence type="ECO:0000313" key="2">
    <source>
        <dbReference type="Proteomes" id="UP000241074"/>
    </source>
</evidence>
<name>A0A2P1PY82_9GAMM</name>
<evidence type="ECO:0000313" key="1">
    <source>
        <dbReference type="EMBL" id="AVP99780.1"/>
    </source>
</evidence>
<dbReference type="SUPFAM" id="SSF53795">
    <property type="entry name" value="PEP carboxykinase-like"/>
    <property type="match status" value="1"/>
</dbReference>
<protein>
    <recommendedName>
        <fullName evidence="3">Serine kinase</fullName>
    </recommendedName>
</protein>
<dbReference type="Gene3D" id="3.40.50.300">
    <property type="entry name" value="P-loop containing nucleotide triphosphate hydrolases"/>
    <property type="match status" value="1"/>
</dbReference>
<dbReference type="KEGG" id="xba:C7S18_22535"/>
<accession>A0A2P1PY82</accession>
<reference evidence="1 2" key="1">
    <citation type="submission" date="2018-03" db="EMBL/GenBank/DDBJ databases">
        <title>Ahniella affigens gen. nov., sp. nov., a gammaproteobacterium isolated from sandy soil near a stream.</title>
        <authorList>
            <person name="Ko Y."/>
            <person name="Kim J.-H."/>
        </authorList>
    </citation>
    <scope>NUCLEOTIDE SEQUENCE [LARGE SCALE GENOMIC DNA]</scope>
    <source>
        <strain evidence="1 2">D13</strain>
    </source>
</reference>
<organism evidence="1 2">
    <name type="scientific">Ahniella affigens</name>
    <dbReference type="NCBI Taxonomy" id="2021234"/>
    <lineage>
        <taxon>Bacteria</taxon>
        <taxon>Pseudomonadati</taxon>
        <taxon>Pseudomonadota</taxon>
        <taxon>Gammaproteobacteria</taxon>
        <taxon>Lysobacterales</taxon>
        <taxon>Rhodanobacteraceae</taxon>
        <taxon>Ahniella</taxon>
    </lineage>
</organism>
<sequence>MFWLIDRGRSGSSLFVHDIAGQPVACPWPLWASAQPIAAPNIPFEFAEPTRYLRCDAQLGGRTRALTFGENGGGQTVVRFDHGLELWISDAIVVAQVSQTTAQGDVQEALLGPGLLSLLATKGLFALHASAISGPFGLDLLLGPSGQGKSTLARVASQQGWARYADDLVVLNSAGEFAGPFPQLKLNPPFLQGPNQPTLGRLLWPEYHAGPPGLVALPPAEVRKRLIRDSVAALIFAPAQLSLHLNWVSRLSQTVPGFRLCRPHVDIDTMPLATADALSVLRTER</sequence>
<reference evidence="1 2" key="2">
    <citation type="submission" date="2018-03" db="EMBL/GenBank/DDBJ databases">
        <authorList>
            <person name="Keele B.F."/>
        </authorList>
    </citation>
    <scope>NUCLEOTIDE SEQUENCE [LARGE SCALE GENOMIC DNA]</scope>
    <source>
        <strain evidence="1 2">D13</strain>
    </source>
</reference>
<dbReference type="EMBL" id="CP027860">
    <property type="protein sequence ID" value="AVP99780.1"/>
    <property type="molecule type" value="Genomic_DNA"/>
</dbReference>